<comment type="caution">
    <text evidence="4">The sequence shown here is derived from an EMBL/GenBank/DDBJ whole genome shotgun (WGS) entry which is preliminary data.</text>
</comment>
<dbReference type="EMBL" id="JXQV01000008">
    <property type="protein sequence ID" value="KIQ03417.1"/>
    <property type="molecule type" value="Genomic_DNA"/>
</dbReference>
<evidence type="ECO:0000256" key="1">
    <source>
        <dbReference type="ARBA" id="ARBA00023239"/>
    </source>
</evidence>
<dbReference type="GO" id="GO:0009254">
    <property type="term" value="P:peptidoglycan turnover"/>
    <property type="evidence" value="ECO:0007669"/>
    <property type="project" value="TreeGrafter"/>
</dbReference>
<sequence>MSAGGTEGLHEKAKGLDTMVPGDILLLLSAGQQEAAQSVNAAHDAIERASALAADAIAAGRKLVYVGAGSSGLMAMADALELPGTYGIGREQIAILFAGGASNLSDMPGAPEDDVEQAKIDAGIIVEGDCVVAITASGSTPYALAVVQVARERGAKVVAIANNVGAKIFDMSDVSVLLKTPPEFVSGSTRMGAGTAQKIALNMFSTLMAIRLGHVHDGYMVNLRADNKKLVERAARIVSGVTGVEISEAGRLVEKASGSVKIAILLAAGAKTKNSAEHMLEESGHNVRRALQLIGE</sequence>
<organism evidence="4 5">
    <name type="scientific">Agrobacterium tumefaciens</name>
    <dbReference type="NCBI Taxonomy" id="358"/>
    <lineage>
        <taxon>Bacteria</taxon>
        <taxon>Pseudomonadati</taxon>
        <taxon>Pseudomonadota</taxon>
        <taxon>Alphaproteobacteria</taxon>
        <taxon>Hyphomicrobiales</taxon>
        <taxon>Rhizobiaceae</taxon>
        <taxon>Rhizobium/Agrobacterium group</taxon>
        <taxon>Agrobacterium</taxon>
        <taxon>Agrobacterium tumefaciens complex</taxon>
    </lineage>
</organism>
<dbReference type="GO" id="GO:0016835">
    <property type="term" value="F:carbon-oxygen lyase activity"/>
    <property type="evidence" value="ECO:0007669"/>
    <property type="project" value="InterPro"/>
</dbReference>
<dbReference type="SUPFAM" id="SSF53697">
    <property type="entry name" value="SIS domain"/>
    <property type="match status" value="1"/>
</dbReference>
<dbReference type="GO" id="GO:0016803">
    <property type="term" value="F:ether hydrolase activity"/>
    <property type="evidence" value="ECO:0007669"/>
    <property type="project" value="TreeGrafter"/>
</dbReference>
<evidence type="ECO:0000313" key="5">
    <source>
        <dbReference type="Proteomes" id="UP000035017"/>
    </source>
</evidence>
<reference evidence="4 5" key="1">
    <citation type="submission" date="2014-12" db="EMBL/GenBank/DDBJ databases">
        <title>16Stimator: statistical estimation of ribosomal gene copy numbers from draft genome assemblies.</title>
        <authorList>
            <person name="Perisin M.A."/>
            <person name="Vetter M."/>
            <person name="Gilbert J.A."/>
            <person name="Bergelson J."/>
        </authorList>
    </citation>
    <scope>NUCLEOTIDE SEQUENCE [LARGE SCALE GENOMIC DNA]</scope>
    <source>
        <strain evidence="4 5">MEJ076</strain>
    </source>
</reference>
<accession>A0A0D0KU84</accession>
<protein>
    <submittedName>
        <fullName evidence="4">Acetylmuramic acid-6-phosphate etherase</fullName>
    </submittedName>
</protein>
<keyword evidence="2" id="KW-0119">Carbohydrate metabolism</keyword>
<feature type="domain" description="SIS" evidence="3">
    <location>
        <begin position="53"/>
        <end position="214"/>
    </location>
</feature>
<dbReference type="AlphaFoldDB" id="A0A0D0KU84"/>
<name>A0A0D0KU84_AGRTU</name>
<dbReference type="Gene3D" id="1.10.8.1080">
    <property type="match status" value="1"/>
</dbReference>
<dbReference type="Proteomes" id="UP000035017">
    <property type="component" value="Unassembled WGS sequence"/>
</dbReference>
<dbReference type="GO" id="GO:0046348">
    <property type="term" value="P:amino sugar catabolic process"/>
    <property type="evidence" value="ECO:0007669"/>
    <property type="project" value="InterPro"/>
</dbReference>
<evidence type="ECO:0000259" key="3">
    <source>
        <dbReference type="PROSITE" id="PS51464"/>
    </source>
</evidence>
<dbReference type="NCBIfam" id="NF003915">
    <property type="entry name" value="PRK05441.1"/>
    <property type="match status" value="1"/>
</dbReference>
<dbReference type="OrthoDB" id="9813395at2"/>
<proteinExistence type="predicted"/>
<dbReference type="PANTHER" id="PTHR10088">
    <property type="entry name" value="GLUCOKINASE REGULATORY PROTEIN"/>
    <property type="match status" value="1"/>
</dbReference>
<dbReference type="Gene3D" id="3.40.50.10490">
    <property type="entry name" value="Glucose-6-phosphate isomerase like protein, domain 1"/>
    <property type="match status" value="1"/>
</dbReference>
<gene>
    <name evidence="4" type="ORF">RU07_08135</name>
</gene>
<dbReference type="GO" id="GO:0097367">
    <property type="term" value="F:carbohydrate derivative binding"/>
    <property type="evidence" value="ECO:0007669"/>
    <property type="project" value="InterPro"/>
</dbReference>
<dbReference type="Pfam" id="PF13580">
    <property type="entry name" value="SIS_2"/>
    <property type="match status" value="1"/>
</dbReference>
<dbReference type="InterPro" id="IPR046348">
    <property type="entry name" value="SIS_dom_sf"/>
</dbReference>
<dbReference type="PROSITE" id="PS51464">
    <property type="entry name" value="SIS"/>
    <property type="match status" value="1"/>
</dbReference>
<dbReference type="CDD" id="cd05007">
    <property type="entry name" value="SIS_Etherase"/>
    <property type="match status" value="1"/>
</dbReference>
<evidence type="ECO:0000256" key="2">
    <source>
        <dbReference type="ARBA" id="ARBA00023277"/>
    </source>
</evidence>
<dbReference type="InterPro" id="IPR040190">
    <property type="entry name" value="MURQ/GCKR"/>
</dbReference>
<dbReference type="InterPro" id="IPR005488">
    <property type="entry name" value="Etherase_MurQ"/>
</dbReference>
<keyword evidence="1" id="KW-0456">Lyase</keyword>
<dbReference type="PANTHER" id="PTHR10088:SF4">
    <property type="entry name" value="GLUCOKINASE REGULATORY PROTEIN"/>
    <property type="match status" value="1"/>
</dbReference>
<dbReference type="InterPro" id="IPR001347">
    <property type="entry name" value="SIS_dom"/>
</dbReference>
<evidence type="ECO:0000313" key="4">
    <source>
        <dbReference type="EMBL" id="KIQ03417.1"/>
    </source>
</evidence>